<dbReference type="PANTHER" id="PTHR11717:SF7">
    <property type="entry name" value="LOW MOLECULAR WEIGHT PHOSPHOTYROSINE PROTEIN PHOSPHATASE"/>
    <property type="match status" value="1"/>
</dbReference>
<dbReference type="EC" id="3.1.3.48" evidence="2"/>
<evidence type="ECO:0000313" key="7">
    <source>
        <dbReference type="EMBL" id="CTQ66281.1"/>
    </source>
</evidence>
<evidence type="ECO:0000256" key="1">
    <source>
        <dbReference type="ARBA" id="ARBA00011063"/>
    </source>
</evidence>
<dbReference type="Pfam" id="PF01451">
    <property type="entry name" value="LMWPc"/>
    <property type="match status" value="1"/>
</dbReference>
<dbReference type="RefSeq" id="WP_055114820.1">
    <property type="nucleotide sequence ID" value="NZ_CXWA01000002.1"/>
</dbReference>
<feature type="active site" description="Nucleophile" evidence="5">
    <location>
        <position position="9"/>
    </location>
</feature>
<organism evidence="7 8">
    <name type="scientific">Roseibium album</name>
    <dbReference type="NCBI Taxonomy" id="311410"/>
    <lineage>
        <taxon>Bacteria</taxon>
        <taxon>Pseudomonadati</taxon>
        <taxon>Pseudomonadota</taxon>
        <taxon>Alphaproteobacteria</taxon>
        <taxon>Hyphomicrobiales</taxon>
        <taxon>Stappiaceae</taxon>
        <taxon>Roseibium</taxon>
    </lineage>
</organism>
<protein>
    <recommendedName>
        <fullName evidence="2">protein-tyrosine-phosphatase</fullName>
        <ecNumber evidence="2">3.1.3.48</ecNumber>
    </recommendedName>
</protein>
<dbReference type="STRING" id="311410.LA5095_02175"/>
<dbReference type="GO" id="GO:0004725">
    <property type="term" value="F:protein tyrosine phosphatase activity"/>
    <property type="evidence" value="ECO:0007669"/>
    <property type="project" value="UniProtKB-EC"/>
</dbReference>
<keyword evidence="8" id="KW-1185">Reference proteome</keyword>
<sequence length="149" mass="16222">MTRNVLFVCLGNICRSPLAEGIFKDLIGNAGLAPQFKVDSAGTGPWHVGNPPDQRSIEIAFRHGIDISAQRARKVRKSDFETFDAILAMDGNNLKTLATMSGRPSAEIRLLLNTPPMDVPDPFFGGPEGFEDVFSLIRSGCVEFLDSIV</sequence>
<dbReference type="SUPFAM" id="SSF52788">
    <property type="entry name" value="Phosphotyrosine protein phosphatases I"/>
    <property type="match status" value="1"/>
</dbReference>
<evidence type="ECO:0000256" key="2">
    <source>
        <dbReference type="ARBA" id="ARBA00013064"/>
    </source>
</evidence>
<evidence type="ECO:0000256" key="4">
    <source>
        <dbReference type="ARBA" id="ARBA00022912"/>
    </source>
</evidence>
<dbReference type="Proteomes" id="UP000049983">
    <property type="component" value="Unassembled WGS sequence"/>
</dbReference>
<evidence type="ECO:0000259" key="6">
    <source>
        <dbReference type="SMART" id="SM00226"/>
    </source>
</evidence>
<comment type="similarity">
    <text evidence="1">Belongs to the low molecular weight phosphotyrosine protein phosphatase family.</text>
</comment>
<dbReference type="InterPro" id="IPR050438">
    <property type="entry name" value="LMW_PTPase"/>
</dbReference>
<keyword evidence="3 7" id="KW-0378">Hydrolase</keyword>
<dbReference type="SMART" id="SM00226">
    <property type="entry name" value="LMWPc"/>
    <property type="match status" value="1"/>
</dbReference>
<feature type="active site" evidence="5">
    <location>
        <position position="15"/>
    </location>
</feature>
<dbReference type="GeneID" id="97668465"/>
<gene>
    <name evidence="7" type="primary">yfkJ</name>
    <name evidence="7" type="ORF">LA5096_01031</name>
</gene>
<evidence type="ECO:0000256" key="5">
    <source>
        <dbReference type="PIRSR" id="PIRSR617867-1"/>
    </source>
</evidence>
<dbReference type="PRINTS" id="PR00719">
    <property type="entry name" value="LMWPTPASE"/>
</dbReference>
<reference evidence="8" key="1">
    <citation type="submission" date="2015-07" db="EMBL/GenBank/DDBJ databases">
        <authorList>
            <person name="Rodrigo-Torres Lidia"/>
            <person name="Arahal R.David."/>
        </authorList>
    </citation>
    <scope>NUCLEOTIDE SEQUENCE [LARGE SCALE GENOMIC DNA]</scope>
    <source>
        <strain evidence="8">CECT 5096</strain>
    </source>
</reference>
<feature type="active site" description="Proton donor" evidence="5">
    <location>
        <position position="121"/>
    </location>
</feature>
<dbReference type="Gene3D" id="3.40.50.2300">
    <property type="match status" value="1"/>
</dbReference>
<dbReference type="AlphaFoldDB" id="A0A0M6ZVK5"/>
<feature type="domain" description="Phosphotyrosine protein phosphatase I" evidence="6">
    <location>
        <begin position="3"/>
        <end position="147"/>
    </location>
</feature>
<dbReference type="InterPro" id="IPR023485">
    <property type="entry name" value="Ptyr_pPase"/>
</dbReference>
<dbReference type="OrthoDB" id="9784339at2"/>
<keyword evidence="4" id="KW-0904">Protein phosphatase</keyword>
<dbReference type="EMBL" id="CXWC01000002">
    <property type="protein sequence ID" value="CTQ66281.1"/>
    <property type="molecule type" value="Genomic_DNA"/>
</dbReference>
<name>A0A0M6ZVK5_9HYPH</name>
<evidence type="ECO:0000313" key="8">
    <source>
        <dbReference type="Proteomes" id="UP000049983"/>
    </source>
</evidence>
<accession>A0A0M6ZVK5</accession>
<evidence type="ECO:0000256" key="3">
    <source>
        <dbReference type="ARBA" id="ARBA00022801"/>
    </source>
</evidence>
<dbReference type="InterPro" id="IPR036196">
    <property type="entry name" value="Ptyr_pPase_sf"/>
</dbReference>
<dbReference type="CDD" id="cd16343">
    <property type="entry name" value="LMWPTP"/>
    <property type="match status" value="1"/>
</dbReference>
<dbReference type="PANTHER" id="PTHR11717">
    <property type="entry name" value="LOW MOLECULAR WEIGHT PROTEIN TYROSINE PHOSPHATASE"/>
    <property type="match status" value="1"/>
</dbReference>
<proteinExistence type="inferred from homology"/>
<dbReference type="InterPro" id="IPR017867">
    <property type="entry name" value="Tyr_phospatase_low_mol_wt"/>
</dbReference>